<feature type="domain" description="SecD export protein N-terminal TM" evidence="12">
    <location>
        <begin position="1"/>
        <end position="103"/>
    </location>
</feature>
<dbReference type="GO" id="GO:0015450">
    <property type="term" value="F:protein-transporting ATPase activity"/>
    <property type="evidence" value="ECO:0007669"/>
    <property type="project" value="InterPro"/>
</dbReference>
<dbReference type="Pfam" id="PF13721">
    <property type="entry name" value="SecD-TM1"/>
    <property type="match status" value="1"/>
</dbReference>
<dbReference type="FunFam" id="1.20.1640.10:FF:000004">
    <property type="entry name" value="Protein translocase subunit SecD"/>
    <property type="match status" value="1"/>
</dbReference>
<evidence type="ECO:0000256" key="6">
    <source>
        <dbReference type="ARBA" id="ARBA00022927"/>
    </source>
</evidence>
<dbReference type="EMBL" id="LAQT01000006">
    <property type="protein sequence ID" value="KPC53528.1"/>
    <property type="molecule type" value="Genomic_DNA"/>
</dbReference>
<evidence type="ECO:0000313" key="16">
    <source>
        <dbReference type="Proteomes" id="UP000037939"/>
    </source>
</evidence>
<dbReference type="STRING" id="857265.WG78_08405"/>
<evidence type="ECO:0000313" key="15">
    <source>
        <dbReference type="EMBL" id="KPC53528.1"/>
    </source>
</evidence>
<dbReference type="SUPFAM" id="SSF82866">
    <property type="entry name" value="Multidrug efflux transporter AcrB transmembrane domain"/>
    <property type="match status" value="1"/>
</dbReference>
<evidence type="ECO:0000256" key="8">
    <source>
        <dbReference type="ARBA" id="ARBA00023010"/>
    </source>
</evidence>
<evidence type="ECO:0000256" key="3">
    <source>
        <dbReference type="ARBA" id="ARBA00022475"/>
    </source>
</evidence>
<feature type="transmembrane region" description="Helical" evidence="10">
    <location>
        <begin position="469"/>
        <end position="489"/>
    </location>
</feature>
<dbReference type="RefSeq" id="WP_053937348.1">
    <property type="nucleotide sequence ID" value="NZ_LAQT01000006.1"/>
</dbReference>
<gene>
    <name evidence="10" type="primary">secD</name>
    <name evidence="15" type="ORF">WG78_08405</name>
</gene>
<dbReference type="PANTHER" id="PTHR30081">
    <property type="entry name" value="PROTEIN-EXPORT MEMBRANE PROTEIN SEC"/>
    <property type="match status" value="1"/>
</dbReference>
<name>A0A0N0GPJ0_9NEIS</name>
<dbReference type="GO" id="GO:0005886">
    <property type="term" value="C:plasma membrane"/>
    <property type="evidence" value="ECO:0007669"/>
    <property type="project" value="UniProtKB-SubCell"/>
</dbReference>
<dbReference type="NCBIfam" id="TIGR01129">
    <property type="entry name" value="secD"/>
    <property type="match status" value="1"/>
</dbReference>
<dbReference type="InterPro" id="IPR054384">
    <property type="entry name" value="SecDF_P1_head"/>
</dbReference>
<dbReference type="Pfam" id="PF22599">
    <property type="entry name" value="SecDF_P1_head"/>
    <property type="match status" value="1"/>
</dbReference>
<dbReference type="InterPro" id="IPR022813">
    <property type="entry name" value="SecD/SecF_arch_bac"/>
</dbReference>
<evidence type="ECO:0000259" key="11">
    <source>
        <dbReference type="Pfam" id="PF02355"/>
    </source>
</evidence>
<dbReference type="GO" id="GO:0043952">
    <property type="term" value="P:protein transport by the Sec complex"/>
    <property type="evidence" value="ECO:0007669"/>
    <property type="project" value="UniProtKB-UniRule"/>
</dbReference>
<dbReference type="InterPro" id="IPR005791">
    <property type="entry name" value="SecD"/>
</dbReference>
<evidence type="ECO:0000256" key="4">
    <source>
        <dbReference type="ARBA" id="ARBA00022519"/>
    </source>
</evidence>
<evidence type="ECO:0000256" key="9">
    <source>
        <dbReference type="ARBA" id="ARBA00023136"/>
    </source>
</evidence>
<dbReference type="InterPro" id="IPR055344">
    <property type="entry name" value="SecD_SecF_C_bact"/>
</dbReference>
<feature type="domain" description="Protein translocase subunit SecDF P1" evidence="13">
    <location>
        <begin position="229"/>
        <end position="287"/>
    </location>
</feature>
<dbReference type="HAMAP" id="MF_01463_B">
    <property type="entry name" value="SecD_B"/>
    <property type="match status" value="1"/>
</dbReference>
<dbReference type="Gene3D" id="1.20.1640.10">
    <property type="entry name" value="Multidrug efflux transporter AcrB transmembrane domain"/>
    <property type="match status" value="1"/>
</dbReference>
<feature type="domain" description="SecDF P1 head subdomain" evidence="14">
    <location>
        <begin position="308"/>
        <end position="423"/>
    </location>
</feature>
<evidence type="ECO:0000256" key="2">
    <source>
        <dbReference type="ARBA" id="ARBA00022448"/>
    </source>
</evidence>
<dbReference type="FunFam" id="3.30.1360.200:FF:000002">
    <property type="entry name" value="Preprotein translocase subunit SecD"/>
    <property type="match status" value="1"/>
</dbReference>
<feature type="transmembrane region" description="Helical" evidence="10">
    <location>
        <begin position="495"/>
        <end position="515"/>
    </location>
</feature>
<comment type="caution">
    <text evidence="10">Lacks conserved residue(s) required for the propagation of feature annotation.</text>
</comment>
<keyword evidence="16" id="KW-1185">Reference proteome</keyword>
<reference evidence="15 16" key="1">
    <citation type="submission" date="2015-07" db="EMBL/GenBank/DDBJ databases">
        <title>Draft genome sequence of the Amantichitinum ursilacus IGB-41, a new chitin-degrading bacterium.</title>
        <authorList>
            <person name="Kirstahler P."/>
            <person name="Guenther M."/>
            <person name="Grumaz C."/>
            <person name="Rupp S."/>
            <person name="Zibek S."/>
            <person name="Sohn K."/>
        </authorList>
    </citation>
    <scope>NUCLEOTIDE SEQUENCE [LARGE SCALE GENOMIC DNA]</scope>
    <source>
        <strain evidence="15 16">IGB-41</strain>
    </source>
</reference>
<feature type="transmembrane region" description="Helical" evidence="10">
    <location>
        <begin position="536"/>
        <end position="562"/>
    </location>
</feature>
<dbReference type="InterPro" id="IPR022646">
    <property type="entry name" value="SecD/SecF_CS"/>
</dbReference>
<dbReference type="InterPro" id="IPR048631">
    <property type="entry name" value="SecD_1st"/>
</dbReference>
<keyword evidence="4" id="KW-0997">Cell inner membrane</keyword>
<evidence type="ECO:0000256" key="5">
    <source>
        <dbReference type="ARBA" id="ARBA00022692"/>
    </source>
</evidence>
<comment type="subcellular location">
    <subcellularLocation>
        <location evidence="1 10">Cell membrane</location>
        <topology evidence="1 10">Multi-pass membrane protein</topology>
    </subcellularLocation>
</comment>
<dbReference type="Pfam" id="PF21760">
    <property type="entry name" value="SecD_1st"/>
    <property type="match status" value="1"/>
</dbReference>
<evidence type="ECO:0000256" key="1">
    <source>
        <dbReference type="ARBA" id="ARBA00004651"/>
    </source>
</evidence>
<comment type="caution">
    <text evidence="15">The sequence shown here is derived from an EMBL/GenBank/DDBJ whole genome shotgun (WGS) entry which is preliminary data.</text>
</comment>
<keyword evidence="8 10" id="KW-0811">Translocation</keyword>
<dbReference type="Pfam" id="PF07549">
    <property type="entry name" value="Sec_GG"/>
    <property type="match status" value="1"/>
</dbReference>
<dbReference type="PANTHER" id="PTHR30081:SF1">
    <property type="entry name" value="PROTEIN TRANSLOCASE SUBUNIT SECD"/>
    <property type="match status" value="1"/>
</dbReference>
<sequence length="607" mass="65201">MNRYPLWKYFVIVVSLVVAALYTLPNLFGESPAVQISTARSSAKVDDALQARALAAIKQVGLTPDATLADANSVKFRFKDTDAQLKAKDAVQAALGDDYSVALNLLPQTPQWLISLHAKPMSLGLDLRGGVHFLLEVDMNAALSKQLDKTAGDIKRELRDRKIRYGKIARVRDSVVVQLRDAQTVDDAANALRTALPTLALEQSKAADNYTVTVTFTPQGLQQLKSDAVKQNITTLHNRVNELGVSEPVIQQQGEGRIVVELPGVQDTAKAKDILGRTATLEVRMVDSDPNHIDAALKGNPPEGTELMPEQGSRGSGVLLVKKDVELTGDNINDAQAGFDDHSQPAVHLNLDSAGSSIFGTLTRENVGKRMAMILVEKGKGEVVTAPTINSEITGGRVQISGAMTSQEANDTALLLRAGSLAAPMNIIEERTIGPSLGKDNIEKGFHSTLYGFLAVAVFMMVYYRVFGVVSAVSLACNLLFLLALLSMLGVSLTLPGIAAIALTLGMAIDSNVLINERVREEMRNGMTPHMSIQNGYAHAFATILDSNVTTLIAGLALLIFGSGAVRGFAWVHCIGIVTSMYSAVFVSRGLINLIYGYRRRLSSLAV</sequence>
<comment type="similarity">
    <text evidence="10">Belongs to the SecD/SecF family. SecD subfamily.</text>
</comment>
<dbReference type="Gene3D" id="3.30.70.3400">
    <property type="match status" value="2"/>
</dbReference>
<dbReference type="InterPro" id="IPR048634">
    <property type="entry name" value="SecD_SecF_C"/>
</dbReference>
<evidence type="ECO:0000256" key="7">
    <source>
        <dbReference type="ARBA" id="ARBA00022989"/>
    </source>
</evidence>
<dbReference type="NCBIfam" id="TIGR00916">
    <property type="entry name" value="2A0604s01"/>
    <property type="match status" value="1"/>
</dbReference>
<dbReference type="Pfam" id="PF02355">
    <property type="entry name" value="SecD_SecF_C"/>
    <property type="match status" value="1"/>
</dbReference>
<keyword evidence="6 10" id="KW-0653">Protein transport</keyword>
<dbReference type="GO" id="GO:0065002">
    <property type="term" value="P:intracellular protein transmembrane transport"/>
    <property type="evidence" value="ECO:0007669"/>
    <property type="project" value="UniProtKB-UniRule"/>
</dbReference>
<evidence type="ECO:0000259" key="12">
    <source>
        <dbReference type="Pfam" id="PF13721"/>
    </source>
</evidence>
<feature type="transmembrane region" description="Helical" evidence="10">
    <location>
        <begin position="445"/>
        <end position="464"/>
    </location>
</feature>
<dbReference type="Gene3D" id="3.30.1360.200">
    <property type="match status" value="1"/>
</dbReference>
<dbReference type="GO" id="GO:0006605">
    <property type="term" value="P:protein targeting"/>
    <property type="evidence" value="ECO:0007669"/>
    <property type="project" value="UniProtKB-UniRule"/>
</dbReference>
<evidence type="ECO:0000259" key="14">
    <source>
        <dbReference type="Pfam" id="PF22599"/>
    </source>
</evidence>
<dbReference type="InterPro" id="IPR027398">
    <property type="entry name" value="SecD-TM"/>
</dbReference>
<dbReference type="AlphaFoldDB" id="A0A0N0GPJ0"/>
<organism evidence="15 16">
    <name type="scientific">Amantichitinum ursilacus</name>
    <dbReference type="NCBI Taxonomy" id="857265"/>
    <lineage>
        <taxon>Bacteria</taxon>
        <taxon>Pseudomonadati</taxon>
        <taxon>Pseudomonadota</taxon>
        <taxon>Betaproteobacteria</taxon>
        <taxon>Neisseriales</taxon>
        <taxon>Chitinibacteraceae</taxon>
        <taxon>Amantichitinum</taxon>
    </lineage>
</organism>
<accession>A0A0N0GPJ0</accession>
<proteinExistence type="inferred from homology"/>
<protein>
    <recommendedName>
        <fullName evidence="10">Protein translocase subunit SecD</fullName>
    </recommendedName>
</protein>
<keyword evidence="3 10" id="KW-1003">Cell membrane</keyword>
<dbReference type="Proteomes" id="UP000037939">
    <property type="component" value="Unassembled WGS sequence"/>
</dbReference>
<dbReference type="OrthoDB" id="9805019at2"/>
<comment type="subunit">
    <text evidence="10">Forms a complex with SecF. Part of the essential Sec protein translocation apparatus which comprises SecA, SecYEG and auxiliary proteins SecDF-YajC and YidC.</text>
</comment>
<dbReference type="PATRIC" id="fig|857265.3.peg.1723"/>
<feature type="transmembrane region" description="Helical" evidence="10">
    <location>
        <begin position="568"/>
        <end position="592"/>
    </location>
</feature>
<evidence type="ECO:0000259" key="13">
    <source>
        <dbReference type="Pfam" id="PF21760"/>
    </source>
</evidence>
<keyword evidence="5 10" id="KW-0812">Transmembrane</keyword>
<comment type="function">
    <text evidence="10">Part of the Sec protein translocase complex. Interacts with the SecYEG preprotein conducting channel. SecDF uses the proton motive force (PMF) to complete protein translocation after the ATP-dependent function of SecA.</text>
</comment>
<feature type="domain" description="Protein export membrane protein SecD/SecF C-terminal" evidence="11">
    <location>
        <begin position="425"/>
        <end position="594"/>
    </location>
</feature>
<dbReference type="FunFam" id="3.30.70.3400:FF:000003">
    <property type="entry name" value="Preprotein translocase subunit SecD"/>
    <property type="match status" value="1"/>
</dbReference>
<keyword evidence="2 10" id="KW-0813">Transport</keyword>
<evidence type="ECO:0000256" key="10">
    <source>
        <dbReference type="HAMAP-Rule" id="MF_01463"/>
    </source>
</evidence>
<keyword evidence="9 10" id="KW-0472">Membrane</keyword>
<keyword evidence="7 10" id="KW-1133">Transmembrane helix</keyword>